<organism evidence="4 5">
    <name type="scientific">Verticillium longisporum</name>
    <name type="common">Verticillium dahliae var. longisporum</name>
    <dbReference type="NCBI Taxonomy" id="100787"/>
    <lineage>
        <taxon>Eukaryota</taxon>
        <taxon>Fungi</taxon>
        <taxon>Dikarya</taxon>
        <taxon>Ascomycota</taxon>
        <taxon>Pezizomycotina</taxon>
        <taxon>Sordariomycetes</taxon>
        <taxon>Hypocreomycetidae</taxon>
        <taxon>Glomerellales</taxon>
        <taxon>Plectosphaerellaceae</taxon>
        <taxon>Verticillium</taxon>
    </lineage>
</organism>
<dbReference type="Proteomes" id="UP000044602">
    <property type="component" value="Unassembled WGS sequence"/>
</dbReference>
<dbReference type="GO" id="GO:0000981">
    <property type="term" value="F:DNA-binding transcription factor activity, RNA polymerase II-specific"/>
    <property type="evidence" value="ECO:0007669"/>
    <property type="project" value="InterPro"/>
</dbReference>
<feature type="domain" description="Zn(2)-C6 fungal-type" evidence="3">
    <location>
        <begin position="36"/>
        <end position="66"/>
    </location>
</feature>
<gene>
    <name evidence="4" type="ORF">BN1708_002325</name>
</gene>
<dbReference type="GO" id="GO:0008270">
    <property type="term" value="F:zinc ion binding"/>
    <property type="evidence" value="ECO:0007669"/>
    <property type="project" value="InterPro"/>
</dbReference>
<dbReference type="EMBL" id="CVQH01003335">
    <property type="protein sequence ID" value="CRK11885.1"/>
    <property type="molecule type" value="Genomic_DNA"/>
</dbReference>
<dbReference type="PANTHER" id="PTHR47657">
    <property type="entry name" value="STEROL REGULATORY ELEMENT-BINDING PROTEIN ECM22"/>
    <property type="match status" value="1"/>
</dbReference>
<feature type="compositionally biased region" description="Basic residues" evidence="2">
    <location>
        <begin position="24"/>
        <end position="36"/>
    </location>
</feature>
<dbReference type="PROSITE" id="PS50048">
    <property type="entry name" value="ZN2_CY6_FUNGAL_2"/>
    <property type="match status" value="1"/>
</dbReference>
<reference evidence="5" key="1">
    <citation type="submission" date="2015-05" db="EMBL/GenBank/DDBJ databases">
        <authorList>
            <person name="Fogelqvist Johan"/>
        </authorList>
    </citation>
    <scope>NUCLEOTIDE SEQUENCE [LARGE SCALE GENOMIC DNA]</scope>
</reference>
<dbReference type="SUPFAM" id="SSF57701">
    <property type="entry name" value="Zn2/Cys6 DNA-binding domain"/>
    <property type="match status" value="1"/>
</dbReference>
<name>A0A0G4KR35_VERLO</name>
<dbReference type="CDD" id="cd00067">
    <property type="entry name" value="GAL4"/>
    <property type="match status" value="1"/>
</dbReference>
<evidence type="ECO:0000313" key="5">
    <source>
        <dbReference type="Proteomes" id="UP000044602"/>
    </source>
</evidence>
<keyword evidence="5" id="KW-1185">Reference proteome</keyword>
<evidence type="ECO:0000256" key="2">
    <source>
        <dbReference type="SAM" id="MobiDB-lite"/>
    </source>
</evidence>
<dbReference type="SMART" id="SM00066">
    <property type="entry name" value="GAL4"/>
    <property type="match status" value="1"/>
</dbReference>
<proteinExistence type="predicted"/>
<feature type="region of interest" description="Disordered" evidence="2">
    <location>
        <begin position="83"/>
        <end position="102"/>
    </location>
</feature>
<dbReference type="InterPro" id="IPR052400">
    <property type="entry name" value="Zn2-C6_fungal_TF"/>
</dbReference>
<evidence type="ECO:0000259" key="3">
    <source>
        <dbReference type="PROSITE" id="PS50048"/>
    </source>
</evidence>
<protein>
    <recommendedName>
        <fullName evidence="3">Zn(2)-C6 fungal-type domain-containing protein</fullName>
    </recommendedName>
</protein>
<evidence type="ECO:0000313" key="4">
    <source>
        <dbReference type="EMBL" id="CRK11885.1"/>
    </source>
</evidence>
<dbReference type="InterPro" id="IPR001138">
    <property type="entry name" value="Zn2Cys6_DnaBD"/>
</dbReference>
<dbReference type="Gene3D" id="4.10.240.10">
    <property type="entry name" value="Zn(2)-C6 fungal-type DNA-binding domain"/>
    <property type="match status" value="1"/>
</dbReference>
<keyword evidence="1" id="KW-0539">Nucleus</keyword>
<dbReference type="Pfam" id="PF00172">
    <property type="entry name" value="Zn_clus"/>
    <property type="match status" value="1"/>
</dbReference>
<dbReference type="PROSITE" id="PS00463">
    <property type="entry name" value="ZN2_CY6_FUNGAL_1"/>
    <property type="match status" value="1"/>
</dbReference>
<accession>A0A0G4KR35</accession>
<dbReference type="InterPro" id="IPR036864">
    <property type="entry name" value="Zn2-C6_fun-type_DNA-bd_sf"/>
</dbReference>
<feature type="region of interest" description="Disordered" evidence="2">
    <location>
        <begin position="1"/>
        <end position="36"/>
    </location>
</feature>
<dbReference type="AlphaFoldDB" id="A0A0G4KR35"/>
<dbReference type="PANTHER" id="PTHR47657:SF7">
    <property type="entry name" value="STEROL REGULATORY ELEMENT-BINDING PROTEIN ECM22"/>
    <property type="match status" value="1"/>
</dbReference>
<sequence length="532" mass="59999">MSTSPDSDPDPPALLASDGTAKPYHSKRPHKKTRSGCKTCKARKVKCDEGRPACRNCVLRKVDCLYPVTAASAKSATLKRTITPRTPTSEPSTSLVASPETSRCPWEPSPIIEPLYIPPGQHDALDMKLLWFYTTNTFNSFLTPRDKGERVNEILRVKIPSYAFENRFLMDCLLGLSALQLENLNQEVDPSRALYYRSCAFEGYRKAIEKADVDTFPALIACSLLLVALSSQMFREVTTKRLHILDWMVVWRGIGLMIRLASPRKLWEAGLAELFFRPPIDLNSSSLHIPNNLLFMVSTIRDDDPDHAHVDTYYHCLQYLGSLYQELRQGLSSILNIRAMTWFTFVPPDFVELAKLRRPRALVIIAHYAMFVKVVDTIWWLRGVGDTSIRDILEHLDRDASDHASDHAWDDLLATPRAALRTDRPVDTAKVILNDPVWLPPATDDALCPEEASRLPLMLSLVSQRGKLMRYDSASGRHVELDDGPVLDVATNIQSYMCGNHLRKADPSLATHDGTEDFEDGPFAVFQRIPLR</sequence>
<evidence type="ECO:0000256" key="1">
    <source>
        <dbReference type="ARBA" id="ARBA00023242"/>
    </source>
</evidence>
<dbReference type="STRING" id="100787.A0A0G4KR35"/>
<feature type="compositionally biased region" description="Low complexity" evidence="2">
    <location>
        <begin position="83"/>
        <end position="94"/>
    </location>
</feature>
<feature type="non-terminal residue" evidence="4">
    <location>
        <position position="532"/>
    </location>
</feature>